<sequence>MTNDKENVFAGEQRGKHHQELSRREFLAETGRTLSMALASAGVFYEFIDNLAQKPEQVAFADGQPLPSSQSLPQEQYIVPSTRIVNVNGSGLSDGGPGTIPVVVHPLHNHIITATLNVPAKAKALQEAQQHLESVLQGLEQQFPPTASTGVDILVAWGLPYFQHYIPSLGKSSSFFKAGTHYPDYMPVDLATSQKQKQKVYAVQEARTFPSDQPPPGFGPVRLEQNDVAVVLRSDSLDNILAATNTIFGTASNQAGSLFNVTSIRRGSTGGGFYGQQSIPRKVALAANIPGAESIPPHAQVFLGFTTTLQANQAPGNIPSMETIPGQTDQWPNGYFKCGTTMHLSHLFEDLATWYGQGFPTYADRVQAMLQPGLSPAPGTLTLNPPGQSEANVVQGVHQYHAYGHTGSMAPVDSTTAPTTSNYGVNYPTGTTIPVRGDFNTVDNPFHYTSDPTGDHYSSTPATGMHFIMFQPTIAIFNRVRLAMDGHYSDQTLSVTPRSPHAGINSVLFTTHRQNYLVPSRSHRSFPLAEFLA</sequence>
<organism evidence="2 3">
    <name type="scientific">Dictyobacter halimunensis</name>
    <dbReference type="NCBI Taxonomy" id="3026934"/>
    <lineage>
        <taxon>Bacteria</taxon>
        <taxon>Bacillati</taxon>
        <taxon>Chloroflexota</taxon>
        <taxon>Ktedonobacteria</taxon>
        <taxon>Ktedonobacterales</taxon>
        <taxon>Dictyobacteraceae</taxon>
        <taxon>Dictyobacter</taxon>
    </lineage>
</organism>
<keyword evidence="3" id="KW-1185">Reference proteome</keyword>
<protein>
    <recommendedName>
        <fullName evidence="4">Twin-arginine translocation signal domain-containing protein</fullName>
    </recommendedName>
</protein>
<evidence type="ECO:0000256" key="1">
    <source>
        <dbReference type="SAM" id="MobiDB-lite"/>
    </source>
</evidence>
<feature type="region of interest" description="Disordered" evidence="1">
    <location>
        <begin position="1"/>
        <end position="21"/>
    </location>
</feature>
<reference evidence="2 3" key="1">
    <citation type="submission" date="2023-02" db="EMBL/GenBank/DDBJ databases">
        <title>Dictyobacter halimunensis sp. nov., a new member of the class Ktedonobacteria from forest soil in a geothermal area.</title>
        <authorList>
            <person name="Rachmania M.K."/>
            <person name="Ningsih F."/>
            <person name="Sakai Y."/>
            <person name="Yabe S."/>
            <person name="Yokota A."/>
            <person name="Sjamsuridzal W."/>
        </authorList>
    </citation>
    <scope>NUCLEOTIDE SEQUENCE [LARGE SCALE GENOMIC DNA]</scope>
    <source>
        <strain evidence="2 3">S3.2.2.5</strain>
    </source>
</reference>
<gene>
    <name evidence="2" type="ORF">KDH_79140</name>
</gene>
<dbReference type="Proteomes" id="UP001344906">
    <property type="component" value="Unassembled WGS sequence"/>
</dbReference>
<dbReference type="Pfam" id="PF24152">
    <property type="entry name" value="DUF7405"/>
    <property type="match status" value="2"/>
</dbReference>
<dbReference type="RefSeq" id="WP_338258389.1">
    <property type="nucleotide sequence ID" value="NZ_BSRI01000002.1"/>
</dbReference>
<proteinExistence type="predicted"/>
<evidence type="ECO:0000313" key="2">
    <source>
        <dbReference type="EMBL" id="GLV61097.1"/>
    </source>
</evidence>
<evidence type="ECO:0008006" key="4">
    <source>
        <dbReference type="Google" id="ProtNLM"/>
    </source>
</evidence>
<evidence type="ECO:0000313" key="3">
    <source>
        <dbReference type="Proteomes" id="UP001344906"/>
    </source>
</evidence>
<dbReference type="EMBL" id="BSRI01000002">
    <property type="protein sequence ID" value="GLV61097.1"/>
    <property type="molecule type" value="Genomic_DNA"/>
</dbReference>
<comment type="caution">
    <text evidence="2">The sequence shown here is derived from an EMBL/GenBank/DDBJ whole genome shotgun (WGS) entry which is preliminary data.</text>
</comment>
<dbReference type="InterPro" id="IPR055828">
    <property type="entry name" value="DUF7405"/>
</dbReference>
<accession>A0ABQ6G5F4</accession>
<name>A0ABQ6G5F4_9CHLR</name>